<accession>A0ABR6A5A3</accession>
<gene>
    <name evidence="1" type="ORF">HX902_09145</name>
</gene>
<name>A0ABR6A5A3_9HYPH</name>
<reference evidence="1 2" key="1">
    <citation type="submission" date="2020-07" db="EMBL/GenBank/DDBJ databases">
        <authorList>
            <person name="Sun Q."/>
        </authorList>
    </citation>
    <scope>NUCLEOTIDE SEQUENCE [LARGE SCALE GENOMIC DNA]</scope>
    <source>
        <strain evidence="1 2">WYCCWR 11317</strain>
    </source>
</reference>
<protein>
    <submittedName>
        <fullName evidence="1">Uncharacterized protein</fullName>
    </submittedName>
</protein>
<evidence type="ECO:0000313" key="1">
    <source>
        <dbReference type="EMBL" id="MBA5801804.1"/>
    </source>
</evidence>
<comment type="caution">
    <text evidence="1">The sequence shown here is derived from an EMBL/GenBank/DDBJ whole genome shotgun (WGS) entry which is preliminary data.</text>
</comment>
<sequence>MSGLNIARQRKKMQSKRERHQALLNGRETLTENLAGLRAEQSDALINGTEFTRGADIRGLTDDIGALDAAIDVASAAADAEEERQRAVSNIERRQQDLQQFDGNSERWLTIVAHIEAAVATAVAGLAELHVLASEMESFALPVSGERVLPSLNHQNIGIRMSERIARALAPLDPASVGAFGIIRWQPQPGRKEDWVADERAQLDGLNGHLRRVSEQYIAEQSAAAKGE</sequence>
<proteinExistence type="predicted"/>
<dbReference type="EMBL" id="JACGBJ010000004">
    <property type="protein sequence ID" value="MBA5801804.1"/>
    <property type="molecule type" value="Genomic_DNA"/>
</dbReference>
<dbReference type="RefSeq" id="WP_182208824.1">
    <property type="nucleotide sequence ID" value="NZ_JACGBJ010000004.1"/>
</dbReference>
<organism evidence="1 2">
    <name type="scientific">Rhizobium changzhiense</name>
    <dbReference type="NCBI Taxonomy" id="2692317"/>
    <lineage>
        <taxon>Bacteria</taxon>
        <taxon>Pseudomonadati</taxon>
        <taxon>Pseudomonadota</taxon>
        <taxon>Alphaproteobacteria</taxon>
        <taxon>Hyphomicrobiales</taxon>
        <taxon>Rhizobiaceae</taxon>
        <taxon>Rhizobium/Agrobacterium group</taxon>
        <taxon>Rhizobium</taxon>
    </lineage>
</organism>
<keyword evidence="2" id="KW-1185">Reference proteome</keyword>
<evidence type="ECO:0000313" key="2">
    <source>
        <dbReference type="Proteomes" id="UP000539787"/>
    </source>
</evidence>
<dbReference type="Proteomes" id="UP000539787">
    <property type="component" value="Unassembled WGS sequence"/>
</dbReference>